<proteinExistence type="predicted"/>
<dbReference type="RefSeq" id="WP_118913468.1">
    <property type="nucleotide sequence ID" value="NZ_CBCRVH010000009.1"/>
</dbReference>
<protein>
    <submittedName>
        <fullName evidence="2">DUF4032 domain-containing protein</fullName>
    </submittedName>
</protein>
<dbReference type="SUPFAM" id="SSF56112">
    <property type="entry name" value="Protein kinase-like (PK-like)"/>
    <property type="match status" value="1"/>
</dbReference>
<reference evidence="2 3" key="1">
    <citation type="submission" date="2018-08" db="EMBL/GenBank/DDBJ databases">
        <title>Whole genome sequence analysis of Dermacoccus abyssi bacteria isolated from Deep Mariana trench Micromonospora spp reveals genes involved in the environmental adaptation and production of secondary metabolites.</title>
        <authorList>
            <person name="Abdel-Mageed W.M."/>
            <person name="Lehri B."/>
            <person name="Nouioui I."/>
            <person name="Goodfellow I."/>
            <person name="Jaspars M."/>
            <person name="Karlyshev A."/>
        </authorList>
    </citation>
    <scope>NUCLEOTIDE SEQUENCE [LARGE SCALE GENOMIC DNA]</scope>
    <source>
        <strain evidence="2 3">MT1.1</strain>
    </source>
</reference>
<gene>
    <name evidence="2" type="ORF">D1832_08450</name>
</gene>
<evidence type="ECO:0000259" key="1">
    <source>
        <dbReference type="Pfam" id="PF13224"/>
    </source>
</evidence>
<dbReference type="InterPro" id="IPR011009">
    <property type="entry name" value="Kinase-like_dom_sf"/>
</dbReference>
<dbReference type="EMBL" id="QWLM01000008">
    <property type="protein sequence ID" value="RHW45721.1"/>
    <property type="molecule type" value="Genomic_DNA"/>
</dbReference>
<dbReference type="InterPro" id="IPR025111">
    <property type="entry name" value="DUF4032"/>
</dbReference>
<dbReference type="AlphaFoldDB" id="A0A417Z4U2"/>
<dbReference type="Pfam" id="PF13224">
    <property type="entry name" value="DUF4032"/>
    <property type="match status" value="1"/>
</dbReference>
<organism evidence="2 3">
    <name type="scientific">Dermacoccus abyssi</name>
    <dbReference type="NCBI Taxonomy" id="322596"/>
    <lineage>
        <taxon>Bacteria</taxon>
        <taxon>Bacillati</taxon>
        <taxon>Actinomycetota</taxon>
        <taxon>Actinomycetes</taxon>
        <taxon>Micrococcales</taxon>
        <taxon>Dermacoccaceae</taxon>
        <taxon>Dermacoccus</taxon>
    </lineage>
</organism>
<comment type="caution">
    <text evidence="2">The sequence shown here is derived from an EMBL/GenBank/DDBJ whole genome shotgun (WGS) entry which is preliminary data.</text>
</comment>
<name>A0A417Z4U2_9MICO</name>
<feature type="domain" description="DUF4032" evidence="1">
    <location>
        <begin position="228"/>
        <end position="390"/>
    </location>
</feature>
<dbReference type="Proteomes" id="UP000285376">
    <property type="component" value="Unassembled WGS sequence"/>
</dbReference>
<evidence type="ECO:0000313" key="3">
    <source>
        <dbReference type="Proteomes" id="UP000285376"/>
    </source>
</evidence>
<accession>A0A417Z4U2</accession>
<evidence type="ECO:0000313" key="2">
    <source>
        <dbReference type="EMBL" id="RHW45721.1"/>
    </source>
</evidence>
<sequence>MALDIKASRPYPALFSLPWSTPLEEWPADRLAALPRGISRHIVRFARVDGRVLAVKEIKSDIALREYNMLKQLRRLHLPCVEAIAVVTGRTAPDGSPLDACLLTRHLQFSMPYRAMISQTLRPDAATRLIDALAVLLVKLHLVGFWWGDVSLSNALFRRDAGEFAAYLVDAETGELRDQLSDGQREHDLDIARVNIAGELMDLQAGGMLPEDMDPIEVSNTIVERYHELWRAITDTERFDASEAWRVEERIRALNELGFDVGELDITTDIDGTTMQIKPQIVEAGYHSRRLRHLTGLEVGENQARRLLNDLVSFTASKNRQNDDEEAVARDWLATIYEPVTRSVPPEMRGKLEPAELFHEVLEHRWYMSERQRHDVTIEQAVVDYVKHILPTKPDEKNVIAPDTTPMQMDLNP</sequence>
<dbReference type="Pfam" id="PF06293">
    <property type="entry name" value="Kdo"/>
    <property type="match status" value="1"/>
</dbReference>